<sequence length="1633" mass="177975">MGKYAICASSASPPPKKGEGRVLKEKTALDTFVAALPSKKIDLTSEPDPKTPSPVDAADDIAAWLVRIDENPEVSIAFAPNDKKDDLDLESFQVKLATPWPMTFSSTTDLLKAAFDDASSVSVPGLDSDGVWLVLGLYGDIKSTPVINATVQDLFDCACIPDMAKCVPELLLDLSVTLDPTVGKKRNALWFRPSYALQTIIRLQFTINEIKSVGHFVERFLPGLTVVEADAVCKQNWALSDTSKGERAVSNGEVIFTIRCDIQDEPSGTPVRLTAGLEFSESIITMTFVIDTPNSPTDDGNPESDLANPTLLVLLKWLGGLINDDIKGFFDKALAKDGVLSRIRLRRLIVILDTAQDVDNPKLSSVAVDVEIATKSFGQPKKTGTAGVVVQGPSRGNFGLLGRVPLSEFWTDLQPITKPAPAKAIRLAYLIPGQSIDSIPNTIPSEITRAYLSLSQTKFSIGATITAKESSAGEIGPDKSTVPQPYLGSVTLDASYTWGKSAEFSLELGINAALKQSKTSKKTPATTLVRSLSYKFKGSTKEREWVLKASLNDLYASSLVEFFDASSAKHVMPLIDTLALDKLAVNYTYKKTGASSSEEKASSASEFTMEGLMHIASVKLDVSFEYKDTWKFKATLSSQNGKTTVGDVLKAVLGKSDLDLPDFIADTPFTEKGKDAFILNLGKSKLEDEEAVEFFYLAVEISIAKLGFTFAQLRSSDWDDKAPPKRLIKASVNLDVFPEIEVALVGQLKVPLDSIIAPFDKDEILVKDKFKNRTPADLLVCPGSHFGVVEVELTGEKSCILSYDFKKPKKTKPDPKTIHSADPRPGEKTDPDPSPPEPSDSDSEPASNAPMKKKAGAISITNVGLRLGPVSFTLIGFDIGMLFKSLDTVPHFDVQLEGLAAAFDKAPLTIAGVIRRGHTDSMVYYAGGLIFGYAPYQFMAAGFYGQVNGEAGVNPYTTIFIFAKLDGPLISVGFADITGLTAGFGYNSEAKIPTIKDVTSYPLVAPMDLKDASSALEALTTLTDPKGPGWFQPVDNTYWGAAGLKVDAFQMVLIDAVILAQFGSSVKLALFAVAVADIPNKTAELKFAHVELGIAATVDLDTGVLSIESQLAPGSYILHPDCHLTGGMALMYLFDAPHADKSNVGNFVFTIGGYHEAFPIPAGWPKPPRLGISWDLGGCLSISGEAYFAMTPKVCMGGGRLHASFSAGPISAWFDAFADFLINYKPFYFTAEERIAVGVSFNIDFLFIHTYITVEIGAGLYLWGPPLAGTVHVDFWITSFDINFGQRPGRIEAVSLYQFYLVVLPANLHEKAHYSEEDEKKEKARPANEAHNFAAQSGLLNNDEDPRKADNAPWVVRGGLFYFVLECKMPISNVRLVTGHGDDGTPVTKPVTFYNESSRTPVTPPAIYSKPMQLTHAMASTLDVEFYVQHGNASPAVETRWRLEMELRPAPSGLWNRYDPSTDPSTGTSTDKTKTLLDPTGGSIPLMMALRVIAPKPLRSHDPFDVVNAADAAREDLTAERPFPTPRPSNKAWAALPSELDLLPETPDRDAVREANERQYGAVRMGWGAPAWEREEREGFVEEWQKVMRWGELGLEKLVGTQKRQKRQMQVRYYRRSQNGNRLPLGDLSERYL</sequence>
<comment type="caution">
    <text evidence="1">The sequence shown here is derived from an EMBL/GenBank/DDBJ whole genome shotgun (WGS) entry which is preliminary data.</text>
</comment>
<dbReference type="EMBL" id="JAGIZQ010000004">
    <property type="protein sequence ID" value="KAH6632440.1"/>
    <property type="molecule type" value="Genomic_DNA"/>
</dbReference>
<reference evidence="1 2" key="1">
    <citation type="journal article" date="2021" name="Nat. Commun.">
        <title>Genetic determinants of endophytism in the Arabidopsis root mycobiome.</title>
        <authorList>
            <person name="Mesny F."/>
            <person name="Miyauchi S."/>
            <person name="Thiergart T."/>
            <person name="Pickel B."/>
            <person name="Atanasova L."/>
            <person name="Karlsson M."/>
            <person name="Huettel B."/>
            <person name="Barry K.W."/>
            <person name="Haridas S."/>
            <person name="Chen C."/>
            <person name="Bauer D."/>
            <person name="Andreopoulos W."/>
            <person name="Pangilinan J."/>
            <person name="LaButti K."/>
            <person name="Riley R."/>
            <person name="Lipzen A."/>
            <person name="Clum A."/>
            <person name="Drula E."/>
            <person name="Henrissat B."/>
            <person name="Kohler A."/>
            <person name="Grigoriev I.V."/>
            <person name="Martin F.M."/>
            <person name="Hacquard S."/>
        </authorList>
    </citation>
    <scope>NUCLEOTIDE SEQUENCE [LARGE SCALE GENOMIC DNA]</scope>
    <source>
        <strain evidence="1 2">MPI-SDFR-AT-0079</strain>
    </source>
</reference>
<protein>
    <submittedName>
        <fullName evidence="1">Uncharacterized protein</fullName>
    </submittedName>
</protein>
<name>A0ACB7P929_9PEZI</name>
<accession>A0ACB7P929</accession>
<organism evidence="1 2">
    <name type="scientific">Chaetomium tenue</name>
    <dbReference type="NCBI Taxonomy" id="1854479"/>
    <lineage>
        <taxon>Eukaryota</taxon>
        <taxon>Fungi</taxon>
        <taxon>Dikarya</taxon>
        <taxon>Ascomycota</taxon>
        <taxon>Pezizomycotina</taxon>
        <taxon>Sordariomycetes</taxon>
        <taxon>Sordariomycetidae</taxon>
        <taxon>Sordariales</taxon>
        <taxon>Chaetomiaceae</taxon>
        <taxon>Chaetomium</taxon>
    </lineage>
</organism>
<evidence type="ECO:0000313" key="2">
    <source>
        <dbReference type="Proteomes" id="UP000724584"/>
    </source>
</evidence>
<keyword evidence="2" id="KW-1185">Reference proteome</keyword>
<proteinExistence type="predicted"/>
<evidence type="ECO:0000313" key="1">
    <source>
        <dbReference type="EMBL" id="KAH6632440.1"/>
    </source>
</evidence>
<gene>
    <name evidence="1" type="ORF">F5144DRAFT_650477</name>
</gene>
<dbReference type="Proteomes" id="UP000724584">
    <property type="component" value="Unassembled WGS sequence"/>
</dbReference>